<dbReference type="EMBL" id="JADOUF010000001">
    <property type="protein sequence ID" value="MBG6138470.1"/>
    <property type="molecule type" value="Genomic_DNA"/>
</dbReference>
<reference evidence="2" key="1">
    <citation type="submission" date="2020-11" db="EMBL/GenBank/DDBJ databases">
        <title>Sequencing the genomes of 1000 actinobacteria strains.</title>
        <authorList>
            <person name="Klenk H.-P."/>
        </authorList>
    </citation>
    <scope>NUCLEOTIDE SEQUENCE</scope>
    <source>
        <strain evidence="2">DSM 45356</strain>
    </source>
</reference>
<sequence length="91" mass="10396">MARWERPKREDKWWHLLVSAVAAFGLAVWTYVDITRAEQSDGTFRINWLLGLFYDMLGKWAVVGLLAAMGCAFIAVSISKRRKALAAEHQE</sequence>
<feature type="transmembrane region" description="Helical" evidence="1">
    <location>
        <begin position="12"/>
        <end position="32"/>
    </location>
</feature>
<keyword evidence="1" id="KW-1133">Transmembrane helix</keyword>
<keyword evidence="1" id="KW-0472">Membrane</keyword>
<keyword evidence="3" id="KW-1185">Reference proteome</keyword>
<feature type="transmembrane region" description="Helical" evidence="1">
    <location>
        <begin position="52"/>
        <end position="76"/>
    </location>
</feature>
<accession>A0A8J7GN80</accession>
<dbReference type="AlphaFoldDB" id="A0A8J7GN80"/>
<evidence type="ECO:0000256" key="1">
    <source>
        <dbReference type="SAM" id="Phobius"/>
    </source>
</evidence>
<evidence type="ECO:0000313" key="3">
    <source>
        <dbReference type="Proteomes" id="UP000622552"/>
    </source>
</evidence>
<comment type="caution">
    <text evidence="2">The sequence shown here is derived from an EMBL/GenBank/DDBJ whole genome shotgun (WGS) entry which is preliminary data.</text>
</comment>
<protein>
    <submittedName>
        <fullName evidence="2">Uncharacterized membrane protein YjjB (DUF3815 family)</fullName>
    </submittedName>
</protein>
<name>A0A8J7GN80_9ACTN</name>
<dbReference type="Proteomes" id="UP000622552">
    <property type="component" value="Unassembled WGS sequence"/>
</dbReference>
<gene>
    <name evidence="2" type="ORF">IW245_004664</name>
</gene>
<organism evidence="2 3">
    <name type="scientific">Longispora fulva</name>
    <dbReference type="NCBI Taxonomy" id="619741"/>
    <lineage>
        <taxon>Bacteria</taxon>
        <taxon>Bacillati</taxon>
        <taxon>Actinomycetota</taxon>
        <taxon>Actinomycetes</taxon>
        <taxon>Micromonosporales</taxon>
        <taxon>Micromonosporaceae</taxon>
        <taxon>Longispora</taxon>
    </lineage>
</organism>
<dbReference type="RefSeq" id="WP_197005224.1">
    <property type="nucleotide sequence ID" value="NZ_BONS01000025.1"/>
</dbReference>
<keyword evidence="1" id="KW-0812">Transmembrane</keyword>
<evidence type="ECO:0000313" key="2">
    <source>
        <dbReference type="EMBL" id="MBG6138470.1"/>
    </source>
</evidence>
<proteinExistence type="predicted"/>